<feature type="transmembrane region" description="Helical" evidence="6">
    <location>
        <begin position="80"/>
        <end position="105"/>
    </location>
</feature>
<dbReference type="InterPro" id="IPR004842">
    <property type="entry name" value="SLC12A_fam"/>
</dbReference>
<protein>
    <recommendedName>
        <fullName evidence="7">Amino acid permease/ SLC12A domain-containing protein</fullName>
    </recommendedName>
</protein>
<evidence type="ECO:0000313" key="9">
    <source>
        <dbReference type="Proteomes" id="UP000829720"/>
    </source>
</evidence>
<evidence type="ECO:0000256" key="3">
    <source>
        <dbReference type="ARBA" id="ARBA00022989"/>
    </source>
</evidence>
<dbReference type="OrthoDB" id="2020542at2759"/>
<name>A0A8T3DFV3_9TELE</name>
<dbReference type="PANTHER" id="PTHR11827:SF96">
    <property type="entry name" value="SOLUTE CARRIER FAMILY 12 MEMBER 9"/>
    <property type="match status" value="1"/>
</dbReference>
<evidence type="ECO:0000256" key="4">
    <source>
        <dbReference type="ARBA" id="ARBA00023136"/>
    </source>
</evidence>
<dbReference type="GO" id="GO:0015379">
    <property type="term" value="F:potassium:chloride symporter activity"/>
    <property type="evidence" value="ECO:0007669"/>
    <property type="project" value="TreeGrafter"/>
</dbReference>
<feature type="region of interest" description="Disordered" evidence="5">
    <location>
        <begin position="15"/>
        <end position="45"/>
    </location>
</feature>
<accession>A0A8T3DFV3</accession>
<dbReference type="Pfam" id="PF00324">
    <property type="entry name" value="AA_permease"/>
    <property type="match status" value="1"/>
</dbReference>
<evidence type="ECO:0000256" key="2">
    <source>
        <dbReference type="ARBA" id="ARBA00022692"/>
    </source>
</evidence>
<evidence type="ECO:0000256" key="6">
    <source>
        <dbReference type="SAM" id="Phobius"/>
    </source>
</evidence>
<comment type="caution">
    <text evidence="8">The sequence shown here is derived from an EMBL/GenBank/DDBJ whole genome shotgun (WGS) entry which is preliminary data.</text>
</comment>
<dbReference type="AlphaFoldDB" id="A0A8T3DFV3"/>
<reference evidence="8" key="1">
    <citation type="submission" date="2021-01" db="EMBL/GenBank/DDBJ databases">
        <authorList>
            <person name="Zahm M."/>
            <person name="Roques C."/>
            <person name="Cabau C."/>
            <person name="Klopp C."/>
            <person name="Donnadieu C."/>
            <person name="Jouanno E."/>
            <person name="Lampietro C."/>
            <person name="Louis A."/>
            <person name="Herpin A."/>
            <person name="Echchiki A."/>
            <person name="Berthelot C."/>
            <person name="Parey E."/>
            <person name="Roest-Crollius H."/>
            <person name="Braasch I."/>
            <person name="Postlethwait J."/>
            <person name="Bobe J."/>
            <person name="Montfort J."/>
            <person name="Bouchez O."/>
            <person name="Begum T."/>
            <person name="Mejri S."/>
            <person name="Adams A."/>
            <person name="Chen W.-J."/>
            <person name="Guiguen Y."/>
        </authorList>
    </citation>
    <scope>NUCLEOTIDE SEQUENCE</scope>
    <source>
        <tissue evidence="8">Blood</tissue>
    </source>
</reference>
<evidence type="ECO:0000256" key="1">
    <source>
        <dbReference type="ARBA" id="ARBA00004141"/>
    </source>
</evidence>
<evidence type="ECO:0000256" key="5">
    <source>
        <dbReference type="SAM" id="MobiDB-lite"/>
    </source>
</evidence>
<organism evidence="8 9">
    <name type="scientific">Albula goreensis</name>
    <dbReference type="NCBI Taxonomy" id="1534307"/>
    <lineage>
        <taxon>Eukaryota</taxon>
        <taxon>Metazoa</taxon>
        <taxon>Chordata</taxon>
        <taxon>Craniata</taxon>
        <taxon>Vertebrata</taxon>
        <taxon>Euteleostomi</taxon>
        <taxon>Actinopterygii</taxon>
        <taxon>Neopterygii</taxon>
        <taxon>Teleostei</taxon>
        <taxon>Albuliformes</taxon>
        <taxon>Albulidae</taxon>
        <taxon>Albula</taxon>
    </lineage>
</organism>
<dbReference type="InterPro" id="IPR004841">
    <property type="entry name" value="AA-permease/SLC12A_dom"/>
</dbReference>
<feature type="transmembrane region" description="Helical" evidence="6">
    <location>
        <begin position="49"/>
        <end position="74"/>
    </location>
</feature>
<dbReference type="GO" id="GO:0006884">
    <property type="term" value="P:cell volume homeostasis"/>
    <property type="evidence" value="ECO:0007669"/>
    <property type="project" value="TreeGrafter"/>
</dbReference>
<proteinExistence type="predicted"/>
<keyword evidence="9" id="KW-1185">Reference proteome</keyword>
<dbReference type="GO" id="GO:0055064">
    <property type="term" value="P:chloride ion homeostasis"/>
    <property type="evidence" value="ECO:0007669"/>
    <property type="project" value="TreeGrafter"/>
</dbReference>
<gene>
    <name evidence="8" type="ORF">AGOR_G00127990</name>
</gene>
<dbReference type="GO" id="GO:0016020">
    <property type="term" value="C:membrane"/>
    <property type="evidence" value="ECO:0007669"/>
    <property type="project" value="UniProtKB-SubCell"/>
</dbReference>
<keyword evidence="4 6" id="KW-0472">Membrane</keyword>
<evidence type="ECO:0000313" key="8">
    <source>
        <dbReference type="EMBL" id="KAI1893858.1"/>
    </source>
</evidence>
<sequence>MSERTPLLHYRLSTSVNESERQPSPAGVTVEQSPAVSRRKTDKNQPQKLSTFFGVVIPTLLSMFSVVVFLRIGFVVGQAGLYQAIAMFLVAYFIISMTVLSVCAISTNGALDAGGAYCILSPPVFPQLRLRPARCTQENA</sequence>
<comment type="subcellular location">
    <subcellularLocation>
        <location evidence="1">Membrane</location>
        <topology evidence="1">Multi-pass membrane protein</topology>
    </subcellularLocation>
</comment>
<dbReference type="PANTHER" id="PTHR11827">
    <property type="entry name" value="SOLUTE CARRIER FAMILY 12, CATION COTRANSPORTERS"/>
    <property type="match status" value="1"/>
</dbReference>
<keyword evidence="3 6" id="KW-1133">Transmembrane helix</keyword>
<dbReference type="GO" id="GO:0055075">
    <property type="term" value="P:potassium ion homeostasis"/>
    <property type="evidence" value="ECO:0007669"/>
    <property type="project" value="TreeGrafter"/>
</dbReference>
<feature type="domain" description="Amino acid permease/ SLC12A" evidence="7">
    <location>
        <begin position="54"/>
        <end position="117"/>
    </location>
</feature>
<keyword evidence="2 6" id="KW-0812">Transmembrane</keyword>
<evidence type="ECO:0000259" key="7">
    <source>
        <dbReference type="Pfam" id="PF00324"/>
    </source>
</evidence>
<dbReference type="Proteomes" id="UP000829720">
    <property type="component" value="Unassembled WGS sequence"/>
</dbReference>
<dbReference type="EMBL" id="JAERUA010000011">
    <property type="protein sequence ID" value="KAI1893858.1"/>
    <property type="molecule type" value="Genomic_DNA"/>
</dbReference>